<reference evidence="1" key="2">
    <citation type="submission" date="2017-10" db="EMBL/GenBank/DDBJ databases">
        <authorList>
            <person name="Banno H."/>
            <person name="Chua N.-H."/>
        </authorList>
    </citation>
    <scope>NUCLEOTIDE SEQUENCE [LARGE SCALE GENOMIC DNA]</scope>
    <source>
        <strain evidence="1">TK 0001</strain>
    </source>
</reference>
<reference evidence="2" key="3">
    <citation type="journal article" date="2022" name="Biotechnol. Bioprocess Eng.">
        <title>Pan-genome Analysis Reveals Comparative Genomic Features of Central Metabolic Pathways in Methylorubrum extorquens.</title>
        <authorList>
            <person name="Lee G.M."/>
            <person name="Scott-Nevros Z.K."/>
            <person name="Lee S.-M."/>
            <person name="Kim D."/>
        </authorList>
    </citation>
    <scope>NUCLEOTIDE SEQUENCE</scope>
    <source>
        <strain evidence="2">ATCC 55366</strain>
    </source>
</reference>
<evidence type="ECO:0000313" key="1">
    <source>
        <dbReference type="EMBL" id="SOR31604.1"/>
    </source>
</evidence>
<dbReference type="EMBL" id="CP073633">
    <property type="protein sequence ID" value="WHQ71207.1"/>
    <property type="molecule type" value="Genomic_DNA"/>
</dbReference>
<proteinExistence type="predicted"/>
<sequence length="76" mass="8603">MRPAPFTIVISGKRYECRVAGNTEAEAADTAEHILHQLRQEERVWPGQVNIECEDFEAAKRLAAYFATITVEPDLK</sequence>
<accession>A0A1P8QJD6</accession>
<dbReference type="AlphaFoldDB" id="A0A1P8QJD6"/>
<name>A0A1P8QJD6_METEX</name>
<gene>
    <name evidence="2" type="ORF">KEC54_06435</name>
    <name evidence="1" type="ORF">TK0001_5018</name>
</gene>
<dbReference type="EMBL" id="LT962688">
    <property type="protein sequence ID" value="SOR31604.1"/>
    <property type="molecule type" value="Genomic_DNA"/>
</dbReference>
<organism evidence="1 3">
    <name type="scientific">Methylorubrum extorquens</name>
    <name type="common">Methylobacterium dichloromethanicum</name>
    <name type="synonym">Methylobacterium extorquens</name>
    <dbReference type="NCBI Taxonomy" id="408"/>
    <lineage>
        <taxon>Bacteria</taxon>
        <taxon>Pseudomonadati</taxon>
        <taxon>Pseudomonadota</taxon>
        <taxon>Alphaproteobacteria</taxon>
        <taxon>Hyphomicrobiales</taxon>
        <taxon>Methylobacteriaceae</taxon>
        <taxon>Methylorubrum</taxon>
    </lineage>
</organism>
<reference evidence="3" key="1">
    <citation type="submission" date="2017-10" db="EMBL/GenBank/DDBJ databases">
        <authorList>
            <person name="Regsiter A."/>
            <person name="William W."/>
        </authorList>
    </citation>
    <scope>NUCLEOTIDE SEQUENCE [LARGE SCALE GENOMIC DNA]</scope>
</reference>
<dbReference type="Proteomes" id="UP001223720">
    <property type="component" value="Chromosome"/>
</dbReference>
<protein>
    <submittedName>
        <fullName evidence="1">Uncharacterized protein</fullName>
    </submittedName>
</protein>
<evidence type="ECO:0000313" key="3">
    <source>
        <dbReference type="Proteomes" id="UP000233769"/>
    </source>
</evidence>
<evidence type="ECO:0000313" key="2">
    <source>
        <dbReference type="EMBL" id="WHQ71207.1"/>
    </source>
</evidence>
<dbReference type="RefSeq" id="WP_003603602.1">
    <property type="nucleotide sequence ID" value="NZ_BJVP01000015.1"/>
</dbReference>
<dbReference type="Proteomes" id="UP000233769">
    <property type="component" value="Chromosome tk0001"/>
</dbReference>
<dbReference type="GeneID" id="72988751"/>